<sequence>MLNVSLQLSLLNLLNLSFNNLLFVVALMASQRKGSSESTPSDSEFLKQFHRLPKLVVFDLDYTLWPYWVDTHIDLPIKKTSDGTVCDRRGTKLKIYAETKKVLETLKENKILIAAASRTQEPPAARDMLKYFDIDKYFDFKEIYPGEKTAHFQRIKKDSNVQYEDMLFFDDENRNIVTISKLNVVCFYLRGEMSMRILKEGLALFDQKRTNK</sequence>
<dbReference type="NCBIfam" id="TIGR01681">
    <property type="entry name" value="HAD-SF-IIIC"/>
    <property type="match status" value="1"/>
</dbReference>
<dbReference type="EMBL" id="GECZ01000037">
    <property type="protein sequence ID" value="JAS69732.1"/>
    <property type="molecule type" value="Transcribed_RNA"/>
</dbReference>
<dbReference type="Pfam" id="PF12689">
    <property type="entry name" value="Acid_PPase"/>
    <property type="match status" value="1"/>
</dbReference>
<dbReference type="InterPro" id="IPR035679">
    <property type="entry name" value="MDP-1_euk"/>
</dbReference>
<dbReference type="PANTHER" id="PTHR17901">
    <property type="entry name" value="MAGNESIUM-DEPENDENT PHOSPHATASE 1 MDP1"/>
    <property type="match status" value="1"/>
</dbReference>
<dbReference type="SUPFAM" id="SSF56784">
    <property type="entry name" value="HAD-like"/>
    <property type="match status" value="1"/>
</dbReference>
<dbReference type="CDD" id="cd07501">
    <property type="entry name" value="HAD_MDP-1_like"/>
    <property type="match status" value="1"/>
</dbReference>
<evidence type="ECO:0008006" key="3">
    <source>
        <dbReference type="Google" id="ProtNLM"/>
    </source>
</evidence>
<protein>
    <recommendedName>
        <fullName evidence="3">Magnesium-dependent phosphatase-1</fullName>
    </recommendedName>
</protein>
<dbReference type="Gene3D" id="3.40.50.1000">
    <property type="entry name" value="HAD superfamily/HAD-like"/>
    <property type="match status" value="1"/>
</dbReference>
<dbReference type="InterPro" id="IPR036412">
    <property type="entry name" value="HAD-like_sf"/>
</dbReference>
<organism evidence="2">
    <name type="scientific">Cuerna arida</name>
    <dbReference type="NCBI Taxonomy" id="1464854"/>
    <lineage>
        <taxon>Eukaryota</taxon>
        <taxon>Metazoa</taxon>
        <taxon>Ecdysozoa</taxon>
        <taxon>Arthropoda</taxon>
        <taxon>Hexapoda</taxon>
        <taxon>Insecta</taxon>
        <taxon>Pterygota</taxon>
        <taxon>Neoptera</taxon>
        <taxon>Paraneoptera</taxon>
        <taxon>Hemiptera</taxon>
        <taxon>Auchenorrhyncha</taxon>
        <taxon>Membracoidea</taxon>
        <taxon>Cicadellidae</taxon>
        <taxon>Cicadellinae</taxon>
        <taxon>Proconiini</taxon>
        <taxon>Cuerna</taxon>
    </lineage>
</organism>
<dbReference type="SFLD" id="SFLDS00003">
    <property type="entry name" value="Haloacid_Dehalogenase"/>
    <property type="match status" value="1"/>
</dbReference>
<dbReference type="SFLD" id="SFLDG01129">
    <property type="entry name" value="C1.5:_HAD__Beta-PGM__Phosphata"/>
    <property type="match status" value="1"/>
</dbReference>
<gene>
    <name evidence="2" type="ORF">g.15845</name>
</gene>
<dbReference type="InterPro" id="IPR010036">
    <property type="entry name" value="MDP_1_eu_arc"/>
</dbReference>
<dbReference type="InterPro" id="IPR010033">
    <property type="entry name" value="HAD_SF_ppase_IIIC"/>
</dbReference>
<dbReference type="GO" id="GO:0003993">
    <property type="term" value="F:acid phosphatase activity"/>
    <property type="evidence" value="ECO:0007669"/>
    <property type="project" value="TreeGrafter"/>
</dbReference>
<dbReference type="PANTHER" id="PTHR17901:SF14">
    <property type="entry name" value="MAGNESIUM-DEPENDENT PHOSPHATASE 1"/>
    <property type="match status" value="1"/>
</dbReference>
<dbReference type="NCBIfam" id="TIGR01685">
    <property type="entry name" value="MDP-1"/>
    <property type="match status" value="1"/>
</dbReference>
<evidence type="ECO:0000313" key="2">
    <source>
        <dbReference type="EMBL" id="JAS69732.1"/>
    </source>
</evidence>
<name>A0A1B6H4W8_9HEMI</name>
<evidence type="ECO:0000256" key="1">
    <source>
        <dbReference type="SAM" id="SignalP"/>
    </source>
</evidence>
<reference evidence="2" key="1">
    <citation type="submission" date="2015-11" db="EMBL/GenBank/DDBJ databases">
        <title>De novo transcriptome assembly of four potential Pierce s Disease insect vectors from Arizona vineyards.</title>
        <authorList>
            <person name="Tassone E.E."/>
        </authorList>
    </citation>
    <scope>NUCLEOTIDE SEQUENCE</scope>
</reference>
<proteinExistence type="predicted"/>
<feature type="signal peptide" evidence="1">
    <location>
        <begin position="1"/>
        <end position="36"/>
    </location>
</feature>
<dbReference type="AlphaFoldDB" id="A0A1B6H4W8"/>
<dbReference type="SFLD" id="SFLDG01131">
    <property type="entry name" value="C1.5.2:_MDP_Like"/>
    <property type="match status" value="1"/>
</dbReference>
<keyword evidence="1" id="KW-0732">Signal</keyword>
<accession>A0A1B6H4W8</accession>
<feature type="chain" id="PRO_5008584072" description="Magnesium-dependent phosphatase-1" evidence="1">
    <location>
        <begin position="37"/>
        <end position="212"/>
    </location>
</feature>
<dbReference type="InterPro" id="IPR023214">
    <property type="entry name" value="HAD_sf"/>
</dbReference>